<dbReference type="Proteomes" id="UP000000600">
    <property type="component" value="Unassembled WGS sequence"/>
</dbReference>
<dbReference type="PANTHER" id="PTHR33706">
    <property type="entry name" value="MORN VARIANT REPEAT PROTEIN"/>
    <property type="match status" value="1"/>
</dbReference>
<sequence length="210" mass="24278">MEKDKKWILRNVFRRLLQQWQKGLGTVGICFLEKDKNKNILVADHIVLDKMRQKLEIGLNLAIIQFNIKVNIKNGKKIGWWDQKYMDQPHITGGGAYDGDGNKIDEWIDICEWSMDKLLIIEKGGYKKGKKVGLWEYFYDTVLIGGGQYDESGDEIKIGNWVEFCEQSMYNLAVTWKGEYKNGKKVGVWVEIIGPVTKCCQQVSSINYDD</sequence>
<dbReference type="HOGENOM" id="CLU_1312296_0_0_1"/>
<dbReference type="EMBL" id="CT868093">
    <property type="protein sequence ID" value="CAK70854.1"/>
    <property type="molecule type" value="Genomic_DNA"/>
</dbReference>
<dbReference type="InParanoid" id="A0CJ87"/>
<organism evidence="1 2">
    <name type="scientific">Paramecium tetraurelia</name>
    <dbReference type="NCBI Taxonomy" id="5888"/>
    <lineage>
        <taxon>Eukaryota</taxon>
        <taxon>Sar</taxon>
        <taxon>Alveolata</taxon>
        <taxon>Ciliophora</taxon>
        <taxon>Intramacronucleata</taxon>
        <taxon>Oligohymenophorea</taxon>
        <taxon>Peniculida</taxon>
        <taxon>Parameciidae</taxon>
        <taxon>Paramecium</taxon>
    </lineage>
</organism>
<proteinExistence type="predicted"/>
<name>A0CJ87_PARTE</name>
<dbReference type="KEGG" id="ptm:GSPATT00038636001"/>
<evidence type="ECO:0000313" key="1">
    <source>
        <dbReference type="EMBL" id="CAK70854.1"/>
    </source>
</evidence>
<dbReference type="RefSeq" id="XP_001438251.1">
    <property type="nucleotide sequence ID" value="XM_001438214.2"/>
</dbReference>
<gene>
    <name evidence="1" type="ORF">GSPATT00038636001</name>
</gene>
<dbReference type="PANTHER" id="PTHR33706:SF1">
    <property type="entry name" value="TPR REPEAT PROTEIN"/>
    <property type="match status" value="1"/>
</dbReference>
<reference evidence="1 2" key="1">
    <citation type="journal article" date="2006" name="Nature">
        <title>Global trends of whole-genome duplications revealed by the ciliate Paramecium tetraurelia.</title>
        <authorList>
            <consortium name="Genoscope"/>
            <person name="Aury J.-M."/>
            <person name="Jaillon O."/>
            <person name="Duret L."/>
            <person name="Noel B."/>
            <person name="Jubin C."/>
            <person name="Porcel B.M."/>
            <person name="Segurens B."/>
            <person name="Daubin V."/>
            <person name="Anthouard V."/>
            <person name="Aiach N."/>
            <person name="Arnaiz O."/>
            <person name="Billaut A."/>
            <person name="Beisson J."/>
            <person name="Blanc I."/>
            <person name="Bouhouche K."/>
            <person name="Camara F."/>
            <person name="Duharcourt S."/>
            <person name="Guigo R."/>
            <person name="Gogendeau D."/>
            <person name="Katinka M."/>
            <person name="Keller A.-M."/>
            <person name="Kissmehl R."/>
            <person name="Klotz C."/>
            <person name="Koll F."/>
            <person name="Le Moue A."/>
            <person name="Lepere C."/>
            <person name="Malinsky S."/>
            <person name="Nowacki M."/>
            <person name="Nowak J.K."/>
            <person name="Plattner H."/>
            <person name="Poulain J."/>
            <person name="Ruiz F."/>
            <person name="Serrano V."/>
            <person name="Zagulski M."/>
            <person name="Dessen P."/>
            <person name="Betermier M."/>
            <person name="Weissenbach J."/>
            <person name="Scarpelli C."/>
            <person name="Schachter V."/>
            <person name="Sperling L."/>
            <person name="Meyer E."/>
            <person name="Cohen J."/>
            <person name="Wincker P."/>
        </authorList>
    </citation>
    <scope>NUCLEOTIDE SEQUENCE [LARGE SCALE GENOMIC DNA]</scope>
    <source>
        <strain evidence="1 2">Stock d4-2</strain>
    </source>
</reference>
<evidence type="ECO:0000313" key="2">
    <source>
        <dbReference type="Proteomes" id="UP000000600"/>
    </source>
</evidence>
<keyword evidence="2" id="KW-1185">Reference proteome</keyword>
<dbReference type="AlphaFoldDB" id="A0CJ87"/>
<dbReference type="OMA" id="DEWIDIC"/>
<protein>
    <recommendedName>
        <fullName evidence="3">YopX protein domain-containing protein</fullName>
    </recommendedName>
</protein>
<evidence type="ECO:0008006" key="3">
    <source>
        <dbReference type="Google" id="ProtNLM"/>
    </source>
</evidence>
<accession>A0CJ87</accession>
<dbReference type="GeneID" id="5024033"/>
<dbReference type="OrthoDB" id="10614756at2759"/>